<dbReference type="VEuPathDB" id="VectorBase:BGLB029575"/>
<dbReference type="InterPro" id="IPR002048">
    <property type="entry name" value="EF_hand_dom"/>
</dbReference>
<keyword evidence="2" id="KW-0732">Signal</keyword>
<proteinExistence type="predicted"/>
<dbReference type="KEGG" id="bgt:106079696"/>
<dbReference type="Pfam" id="PF13202">
    <property type="entry name" value="EF-hand_5"/>
    <property type="match status" value="2"/>
</dbReference>
<feature type="signal peptide" evidence="2">
    <location>
        <begin position="1"/>
        <end position="17"/>
    </location>
</feature>
<dbReference type="AlphaFoldDB" id="A0A2C9LC89"/>
<dbReference type="OrthoDB" id="6096265at2759"/>
<keyword evidence="1" id="KW-0106">Calcium</keyword>
<dbReference type="GO" id="GO:0005509">
    <property type="term" value="F:calcium ion binding"/>
    <property type="evidence" value="ECO:0007669"/>
    <property type="project" value="InterPro"/>
</dbReference>
<feature type="domain" description="EF-hand" evidence="3">
    <location>
        <begin position="42"/>
        <end position="77"/>
    </location>
</feature>
<dbReference type="InterPro" id="IPR011992">
    <property type="entry name" value="EF-hand-dom_pair"/>
</dbReference>
<evidence type="ECO:0000313" key="4">
    <source>
        <dbReference type="EnsemblMetazoa" id="BGLB029575-PA"/>
    </source>
</evidence>
<protein>
    <recommendedName>
        <fullName evidence="3">EF-hand domain-containing protein</fullName>
    </recommendedName>
</protein>
<evidence type="ECO:0000259" key="3">
    <source>
        <dbReference type="PROSITE" id="PS50222"/>
    </source>
</evidence>
<dbReference type="PROSITE" id="PS00018">
    <property type="entry name" value="EF_HAND_1"/>
    <property type="match status" value="2"/>
</dbReference>
<feature type="domain" description="EF-hand" evidence="3">
    <location>
        <begin position="99"/>
        <end position="134"/>
    </location>
</feature>
<gene>
    <name evidence="4" type="primary">106079696</name>
</gene>
<evidence type="ECO:0000313" key="5">
    <source>
        <dbReference type="Proteomes" id="UP000076420"/>
    </source>
</evidence>
<dbReference type="Gene3D" id="1.10.238.10">
    <property type="entry name" value="EF-hand"/>
    <property type="match status" value="2"/>
</dbReference>
<name>A0A2C9LC89_BIOGL</name>
<dbReference type="EnsemblMetazoa" id="BGLB029575-RA">
    <property type="protein sequence ID" value="BGLB029575-PA"/>
    <property type="gene ID" value="BGLB029575"/>
</dbReference>
<feature type="chain" id="PRO_5012858472" description="EF-hand domain-containing protein" evidence="2">
    <location>
        <begin position="18"/>
        <end position="142"/>
    </location>
</feature>
<reference evidence="4" key="1">
    <citation type="submission" date="2020-05" db="UniProtKB">
        <authorList>
            <consortium name="EnsemblMetazoa"/>
        </authorList>
    </citation>
    <scope>IDENTIFICATION</scope>
    <source>
        <strain evidence="4">BB02</strain>
    </source>
</reference>
<sequence>MFLLQVFLIVLPVLALAQTQDQYQQMAHSLFLESDTNKDGIIDRSEIDANFNGQDANNDGRISRHEFVTYTTSHTDDQLLINIANSLYDRYDVDGDHHLDKHDFDNFYTLLDGNANGVVTEEEFVRYWSILLSDLATQHGRK</sequence>
<accession>A0A2C9LC89</accession>
<dbReference type="SUPFAM" id="SSF47473">
    <property type="entry name" value="EF-hand"/>
    <property type="match status" value="1"/>
</dbReference>
<dbReference type="VEuPathDB" id="VectorBase:BGLAX_037009"/>
<dbReference type="Proteomes" id="UP000076420">
    <property type="component" value="Unassembled WGS sequence"/>
</dbReference>
<dbReference type="InterPro" id="IPR018247">
    <property type="entry name" value="EF_Hand_1_Ca_BS"/>
</dbReference>
<evidence type="ECO:0000256" key="1">
    <source>
        <dbReference type="ARBA" id="ARBA00022837"/>
    </source>
</evidence>
<evidence type="ECO:0000256" key="2">
    <source>
        <dbReference type="SAM" id="SignalP"/>
    </source>
</evidence>
<dbReference type="PROSITE" id="PS50222">
    <property type="entry name" value="EF_HAND_2"/>
    <property type="match status" value="2"/>
</dbReference>
<organism evidence="4 5">
    <name type="scientific">Biomphalaria glabrata</name>
    <name type="common">Bloodfluke planorb</name>
    <name type="synonym">Freshwater snail</name>
    <dbReference type="NCBI Taxonomy" id="6526"/>
    <lineage>
        <taxon>Eukaryota</taxon>
        <taxon>Metazoa</taxon>
        <taxon>Spiralia</taxon>
        <taxon>Lophotrochozoa</taxon>
        <taxon>Mollusca</taxon>
        <taxon>Gastropoda</taxon>
        <taxon>Heterobranchia</taxon>
        <taxon>Euthyneura</taxon>
        <taxon>Panpulmonata</taxon>
        <taxon>Hygrophila</taxon>
        <taxon>Lymnaeoidea</taxon>
        <taxon>Planorbidae</taxon>
        <taxon>Biomphalaria</taxon>
    </lineage>
</organism>